<keyword evidence="1" id="KW-0472">Membrane</keyword>
<dbReference type="InterPro" id="IPR025962">
    <property type="entry name" value="SdpI/YhfL"/>
</dbReference>
<gene>
    <name evidence="3" type="ORF">U473_03090</name>
</gene>
<dbReference type="RefSeq" id="WP_068723217.1">
    <property type="nucleotide sequence ID" value="NZ_LSKU01000001.1"/>
</dbReference>
<feature type="transmembrane region" description="Helical" evidence="1">
    <location>
        <begin position="7"/>
        <end position="27"/>
    </location>
</feature>
<dbReference type="PANTHER" id="PTHR37810">
    <property type="entry name" value="IMMUNITY PROTEIN SDPI"/>
    <property type="match status" value="1"/>
</dbReference>
<keyword evidence="1" id="KW-1133">Transmembrane helix</keyword>
<dbReference type="PANTHER" id="PTHR37810:SF5">
    <property type="entry name" value="IMMUNITY PROTEIN SDPI"/>
    <property type="match status" value="1"/>
</dbReference>
<evidence type="ECO:0000313" key="3">
    <source>
        <dbReference type="EMBL" id="KXG43120.1"/>
    </source>
</evidence>
<organism evidence="3 4">
    <name type="scientific">Tepidibacillus decaturensis</name>
    <dbReference type="NCBI Taxonomy" id="1413211"/>
    <lineage>
        <taxon>Bacteria</taxon>
        <taxon>Bacillati</taxon>
        <taxon>Bacillota</taxon>
        <taxon>Bacilli</taxon>
        <taxon>Bacillales</taxon>
        <taxon>Bacillaceae</taxon>
        <taxon>Tepidibacillus</taxon>
    </lineage>
</organism>
<comment type="caution">
    <text evidence="3">The sequence shown here is derived from an EMBL/GenBank/DDBJ whole genome shotgun (WGS) entry which is preliminary data.</text>
</comment>
<feature type="transmembrane region" description="Helical" evidence="1">
    <location>
        <begin position="167"/>
        <end position="185"/>
    </location>
</feature>
<dbReference type="Pfam" id="PF07853">
    <property type="entry name" value="DUF1648"/>
    <property type="match status" value="1"/>
</dbReference>
<reference evidence="3 4" key="1">
    <citation type="submission" date="2016-02" db="EMBL/GenBank/DDBJ databases">
        <title>Draft Genome for Tepidibacillus decaturensis nov. sp. Strain Z9, an Anaerobic, Moderately Thermophilic and Heterotrophic Bacterium from Deep Subsurface of the Illinois Basin, USA.</title>
        <authorList>
            <person name="Dong Y."/>
            <person name="Chang J.Y."/>
            <person name="Sanford R."/>
            <person name="Fouke B.W."/>
        </authorList>
    </citation>
    <scope>NUCLEOTIDE SEQUENCE [LARGE SCALE GENOMIC DNA]</scope>
    <source>
        <strain evidence="3 4">Z9</strain>
    </source>
</reference>
<dbReference type="PIRSF" id="PIRSF038959">
    <property type="entry name" value="SdpI"/>
    <property type="match status" value="1"/>
</dbReference>
<feature type="domain" description="DUF1648" evidence="2">
    <location>
        <begin position="11"/>
        <end position="57"/>
    </location>
</feature>
<feature type="transmembrane region" description="Helical" evidence="1">
    <location>
        <begin position="86"/>
        <end position="107"/>
    </location>
</feature>
<name>A0A135L2F1_9BACI</name>
<dbReference type="Proteomes" id="UP000070352">
    <property type="component" value="Unassembled WGS sequence"/>
</dbReference>
<feature type="transmembrane region" description="Helical" evidence="1">
    <location>
        <begin position="47"/>
        <end position="66"/>
    </location>
</feature>
<keyword evidence="1" id="KW-0812">Transmembrane</keyword>
<protein>
    <recommendedName>
        <fullName evidence="2">DUF1648 domain-containing protein</fullName>
    </recommendedName>
</protein>
<dbReference type="AlphaFoldDB" id="A0A135L2F1"/>
<feature type="transmembrane region" description="Helical" evidence="1">
    <location>
        <begin position="119"/>
        <end position="137"/>
    </location>
</feature>
<dbReference type="Pfam" id="PF13630">
    <property type="entry name" value="SdpI"/>
    <property type="match status" value="1"/>
</dbReference>
<feature type="transmembrane region" description="Helical" evidence="1">
    <location>
        <begin position="191"/>
        <end position="211"/>
    </location>
</feature>
<sequence>MKKSDWFLLAIILSTFAIGLILSPQLPDQIPTHWNIQGEVDSYGEKWQAILLFPGLNLFLFFLFFVTPKIDPRKESYAKFAGVYIVFRWSIHLFLALIYLLTLLYAIKGADQIPNYLRVGFIVPFLVSVLFIIIGNYSGKIKDNYFIGIRTPWTLCSKEVWYKTHRLAGKLFVITGILGIIGSLFQGMIAFILLIGSLLISVGVITLYSYLQYQKEIKGK</sequence>
<dbReference type="InterPro" id="IPR026272">
    <property type="entry name" value="SdpI"/>
</dbReference>
<evidence type="ECO:0000256" key="1">
    <source>
        <dbReference type="SAM" id="Phobius"/>
    </source>
</evidence>
<dbReference type="STRING" id="1413211.U473_03090"/>
<evidence type="ECO:0000259" key="2">
    <source>
        <dbReference type="Pfam" id="PF07853"/>
    </source>
</evidence>
<accession>A0A135L2F1</accession>
<keyword evidence="4" id="KW-1185">Reference proteome</keyword>
<proteinExistence type="predicted"/>
<dbReference type="InterPro" id="IPR012867">
    <property type="entry name" value="DUF1648"/>
</dbReference>
<dbReference type="OrthoDB" id="9808690at2"/>
<evidence type="ECO:0000313" key="4">
    <source>
        <dbReference type="Proteomes" id="UP000070352"/>
    </source>
</evidence>
<dbReference type="GO" id="GO:0009636">
    <property type="term" value="P:response to toxic substance"/>
    <property type="evidence" value="ECO:0007669"/>
    <property type="project" value="TreeGrafter"/>
</dbReference>
<dbReference type="EMBL" id="LSKU01000001">
    <property type="protein sequence ID" value="KXG43120.1"/>
    <property type="molecule type" value="Genomic_DNA"/>
</dbReference>